<name>A0A2H0UQZ2_9BACT</name>
<feature type="transmembrane region" description="Helical" evidence="1">
    <location>
        <begin position="27"/>
        <end position="49"/>
    </location>
</feature>
<dbReference type="Proteomes" id="UP000229615">
    <property type="component" value="Unassembled WGS sequence"/>
</dbReference>
<evidence type="ECO:0000313" key="3">
    <source>
        <dbReference type="Proteomes" id="UP000229615"/>
    </source>
</evidence>
<keyword evidence="1" id="KW-1133">Transmembrane helix</keyword>
<dbReference type="EMBL" id="PFBB01000003">
    <property type="protein sequence ID" value="PIR88803.1"/>
    <property type="molecule type" value="Genomic_DNA"/>
</dbReference>
<comment type="caution">
    <text evidence="2">The sequence shown here is derived from an EMBL/GenBank/DDBJ whole genome shotgun (WGS) entry which is preliminary data.</text>
</comment>
<proteinExistence type="predicted"/>
<keyword evidence="1" id="KW-0472">Membrane</keyword>
<sequence>MITKFFEGLMVKMNMGLKNVQNLYKKYRIYFIGGALGLVIIAVIVALSLGGPISSGPKQEVSMNEPVDIVLDFYGSWLSAAQATSTDPYQLRVADEPLLSKTLRERLLDMKEAPQDGVDPVLCQTTVPTQISALPVYERDETAQFLVMSREEGALEQAIITLTKQGEGWYIEDILCSPGEFPPEREFSFQMEGFLLKSVPPPLNPEYWHIVFEENNETHVAPLYFSAESICTNLDGSESVCSPQQFSEPSRALVSGQMTERGVDVNKLELK</sequence>
<evidence type="ECO:0000313" key="2">
    <source>
        <dbReference type="EMBL" id="PIR88803.1"/>
    </source>
</evidence>
<reference evidence="3" key="1">
    <citation type="submission" date="2017-09" db="EMBL/GenBank/DDBJ databases">
        <title>Depth-based differentiation of microbial function through sediment-hosted aquifers and enrichment of novel symbionts in the deep terrestrial subsurface.</title>
        <authorList>
            <person name="Probst A.J."/>
            <person name="Ladd B."/>
            <person name="Jarett J.K."/>
            <person name="Geller-Mcgrath D.E."/>
            <person name="Sieber C.M.K."/>
            <person name="Emerson J.B."/>
            <person name="Anantharaman K."/>
            <person name="Thomas B.C."/>
            <person name="Malmstrom R."/>
            <person name="Stieglmeier M."/>
            <person name="Klingl A."/>
            <person name="Woyke T."/>
            <person name="Ryan C.M."/>
            <person name="Banfield J.F."/>
        </authorList>
    </citation>
    <scope>NUCLEOTIDE SEQUENCE [LARGE SCALE GENOMIC DNA]</scope>
</reference>
<evidence type="ECO:0008006" key="4">
    <source>
        <dbReference type="Google" id="ProtNLM"/>
    </source>
</evidence>
<keyword evidence="1" id="KW-0812">Transmembrane</keyword>
<dbReference type="AlphaFoldDB" id="A0A2H0UQZ2"/>
<protein>
    <recommendedName>
        <fullName evidence="4">DUF3828 domain-containing protein</fullName>
    </recommendedName>
</protein>
<organism evidence="2 3">
    <name type="scientific">Candidatus Harrisonbacteria bacterium CG10_big_fil_rev_8_21_14_0_10_44_23</name>
    <dbReference type="NCBI Taxonomy" id="1974585"/>
    <lineage>
        <taxon>Bacteria</taxon>
        <taxon>Candidatus Harrisoniibacteriota</taxon>
    </lineage>
</organism>
<gene>
    <name evidence="2" type="ORF">COU09_00285</name>
</gene>
<accession>A0A2H0UQZ2</accession>
<evidence type="ECO:0000256" key="1">
    <source>
        <dbReference type="SAM" id="Phobius"/>
    </source>
</evidence>